<dbReference type="Proteomes" id="UP000298234">
    <property type="component" value="Unassembled WGS sequence"/>
</dbReference>
<proteinExistence type="predicted"/>
<protein>
    <submittedName>
        <fullName evidence="1">Uncharacterized protein</fullName>
    </submittedName>
</protein>
<reference evidence="1 2" key="1">
    <citation type="submission" date="2019-03" db="EMBL/GenBank/DDBJ databases">
        <title>Burkholderia cepacia outbreak.</title>
        <authorList>
            <person name="Farzana R."/>
            <person name="Walsh T.R."/>
        </authorList>
    </citation>
    <scope>NUCLEOTIDE SEQUENCE [LARGE SCALE GENOMIC DNA]</scope>
    <source>
        <strain evidence="2">d13</strain>
    </source>
</reference>
<evidence type="ECO:0000313" key="1">
    <source>
        <dbReference type="EMBL" id="TEU47591.1"/>
    </source>
</evidence>
<dbReference type="EMBL" id="SNSQ01000016">
    <property type="protein sequence ID" value="TEU47591.1"/>
    <property type="molecule type" value="Genomic_DNA"/>
</dbReference>
<gene>
    <name evidence="1" type="ORF">E3D37_16435</name>
</gene>
<dbReference type="RefSeq" id="WP_134256323.1">
    <property type="nucleotide sequence ID" value="NZ_SNSG01000013.1"/>
</dbReference>
<organism evidence="1 2">
    <name type="scientific">Burkholderia cepacia</name>
    <name type="common">Pseudomonas cepacia</name>
    <dbReference type="NCBI Taxonomy" id="292"/>
    <lineage>
        <taxon>Bacteria</taxon>
        <taxon>Pseudomonadati</taxon>
        <taxon>Pseudomonadota</taxon>
        <taxon>Betaproteobacteria</taxon>
        <taxon>Burkholderiales</taxon>
        <taxon>Burkholderiaceae</taxon>
        <taxon>Burkholderia</taxon>
        <taxon>Burkholderia cepacia complex</taxon>
    </lineage>
</organism>
<dbReference type="AlphaFoldDB" id="A0AAX2RS46"/>
<evidence type="ECO:0000313" key="2">
    <source>
        <dbReference type="Proteomes" id="UP000298234"/>
    </source>
</evidence>
<sequence>MSITAHLFVLFKSPPSTERLAALAETLSNRVGLPASDFTEGSERMMPVDDADLRADVDDDGALHYCADWRSSKLIGEPTLQGRLYEIGYLTRDWSEGYREGPAVTYALTQLVLLSQGDVEGVWYTNAWCLQFDATIPASTHATIHAMIDEFVATGQTSGDRPTRYIRVDGGVINT</sequence>
<comment type="caution">
    <text evidence="1">The sequence shown here is derived from an EMBL/GenBank/DDBJ whole genome shotgun (WGS) entry which is preliminary data.</text>
</comment>
<accession>A0AAX2RS46</accession>
<name>A0AAX2RS46_BURCE</name>